<dbReference type="GO" id="GO:0047372">
    <property type="term" value="F:monoacylglycerol lipase activity"/>
    <property type="evidence" value="ECO:0007669"/>
    <property type="project" value="TreeGrafter"/>
</dbReference>
<dbReference type="PANTHER" id="PTHR43798:SF5">
    <property type="entry name" value="MONOACYLGLYCEROL LIPASE ABHD6"/>
    <property type="match status" value="1"/>
</dbReference>
<dbReference type="InterPro" id="IPR011942">
    <property type="entry name" value="PHA_depoly_arom"/>
</dbReference>
<feature type="domain" description="AB hydrolase-1" evidence="1">
    <location>
        <begin position="48"/>
        <end position="275"/>
    </location>
</feature>
<dbReference type="Gene3D" id="3.40.50.1820">
    <property type="entry name" value="alpha/beta hydrolase"/>
    <property type="match status" value="1"/>
</dbReference>
<dbReference type="AlphaFoldDB" id="A0A6J4HGK7"/>
<evidence type="ECO:0000259" key="1">
    <source>
        <dbReference type="Pfam" id="PF00561"/>
    </source>
</evidence>
<sequence length="289" mass="31093">MPPTRRPGSSTSRPVTLVGSNGAYVRSVTAGARTLRVAVRPGTDPTVPPLLLMNGIGASLEVLQPFVDALDVRRTVIRFDVPGVGGSPRPTVPYNLSTFSPVVARALTLLGFTDPVDVLGLSWGGGLAQHFAVQHRRRCRKLVLAATATGSLMIPANPRVLARMLTPRRHRDPDYARSIAGEIYGGTMRTDPDRAAAALHSATRLGPRRGYYYQLAASTGWTSLPFLKLIRQQTLIVAGDDDPIVPVVNARIMARLLPDAQLHVYEGGHIALITESGELAPVIEEFLDS</sequence>
<organism evidence="2">
    <name type="scientific">uncultured Blastococcus sp</name>
    <dbReference type="NCBI Taxonomy" id="217144"/>
    <lineage>
        <taxon>Bacteria</taxon>
        <taxon>Bacillati</taxon>
        <taxon>Actinomycetota</taxon>
        <taxon>Actinomycetes</taxon>
        <taxon>Geodermatophilales</taxon>
        <taxon>Geodermatophilaceae</taxon>
        <taxon>Blastococcus</taxon>
        <taxon>environmental samples</taxon>
    </lineage>
</organism>
<reference evidence="2" key="1">
    <citation type="submission" date="2020-02" db="EMBL/GenBank/DDBJ databases">
        <authorList>
            <person name="Meier V. D."/>
        </authorList>
    </citation>
    <scope>NUCLEOTIDE SEQUENCE</scope>
    <source>
        <strain evidence="2">AVDCRST_MAG57</strain>
    </source>
</reference>
<dbReference type="InterPro" id="IPR000073">
    <property type="entry name" value="AB_hydrolase_1"/>
</dbReference>
<dbReference type="InterPro" id="IPR029058">
    <property type="entry name" value="AB_hydrolase_fold"/>
</dbReference>
<dbReference type="GO" id="GO:0046464">
    <property type="term" value="P:acylglycerol catabolic process"/>
    <property type="evidence" value="ECO:0007669"/>
    <property type="project" value="TreeGrafter"/>
</dbReference>
<evidence type="ECO:0000313" key="2">
    <source>
        <dbReference type="EMBL" id="CAA9221746.1"/>
    </source>
</evidence>
<dbReference type="GO" id="GO:0016020">
    <property type="term" value="C:membrane"/>
    <property type="evidence" value="ECO:0007669"/>
    <property type="project" value="TreeGrafter"/>
</dbReference>
<protein>
    <submittedName>
        <fullName evidence="2">Poly(3-hydroxyalkanoate) depolymerase</fullName>
    </submittedName>
</protein>
<dbReference type="InterPro" id="IPR050266">
    <property type="entry name" value="AB_hydrolase_sf"/>
</dbReference>
<dbReference type="Pfam" id="PF00561">
    <property type="entry name" value="Abhydrolase_1"/>
    <property type="match status" value="1"/>
</dbReference>
<accession>A0A6J4HGK7</accession>
<dbReference type="NCBIfam" id="TIGR02240">
    <property type="entry name" value="PHA_depoly_arom"/>
    <property type="match status" value="1"/>
</dbReference>
<gene>
    <name evidence="2" type="ORF">AVDCRST_MAG57-616</name>
</gene>
<dbReference type="SUPFAM" id="SSF53474">
    <property type="entry name" value="alpha/beta-Hydrolases"/>
    <property type="match status" value="1"/>
</dbReference>
<dbReference type="PANTHER" id="PTHR43798">
    <property type="entry name" value="MONOACYLGLYCEROL LIPASE"/>
    <property type="match status" value="1"/>
</dbReference>
<dbReference type="PRINTS" id="PR00111">
    <property type="entry name" value="ABHYDROLASE"/>
</dbReference>
<dbReference type="EMBL" id="CADCTI010000058">
    <property type="protein sequence ID" value="CAA9221746.1"/>
    <property type="molecule type" value="Genomic_DNA"/>
</dbReference>
<name>A0A6J4HGK7_9ACTN</name>
<proteinExistence type="predicted"/>